<dbReference type="Pfam" id="PF00069">
    <property type="entry name" value="Pkinase"/>
    <property type="match status" value="1"/>
</dbReference>
<keyword evidence="1" id="KW-0479">Metal-binding</keyword>
<dbReference type="GO" id="GO:0004672">
    <property type="term" value="F:protein kinase activity"/>
    <property type="evidence" value="ECO:0007669"/>
    <property type="project" value="InterPro"/>
</dbReference>
<proteinExistence type="predicted"/>
<keyword evidence="2" id="KW-0378">Hydrolase</keyword>
<dbReference type="SMART" id="SM00220">
    <property type="entry name" value="S_TKc"/>
    <property type="match status" value="1"/>
</dbReference>
<dbReference type="GO" id="GO:0033389">
    <property type="term" value="P:putrescine biosynthetic process from arginine, via agmatine"/>
    <property type="evidence" value="ECO:0007669"/>
    <property type="project" value="TreeGrafter"/>
</dbReference>
<dbReference type="Gene3D" id="1.10.510.10">
    <property type="entry name" value="Transferase(Phosphotransferase) domain 1"/>
    <property type="match status" value="1"/>
</dbReference>
<accession>A0A6P5Z629</accession>
<keyword evidence="4" id="KW-1185">Reference proteome</keyword>
<evidence type="ECO:0000256" key="2">
    <source>
        <dbReference type="ARBA" id="ARBA00022801"/>
    </source>
</evidence>
<gene>
    <name evidence="5" type="primary">LOC111297617</name>
</gene>
<dbReference type="GO" id="GO:0008783">
    <property type="term" value="F:agmatinase activity"/>
    <property type="evidence" value="ECO:0007669"/>
    <property type="project" value="TreeGrafter"/>
</dbReference>
<dbReference type="InterPro" id="IPR000719">
    <property type="entry name" value="Prot_kinase_dom"/>
</dbReference>
<keyword evidence="5" id="KW-0808">Transferase</keyword>
<dbReference type="AlphaFoldDB" id="A0A6P5Z629"/>
<dbReference type="PANTHER" id="PTHR11358">
    <property type="entry name" value="ARGINASE/AGMATINASE"/>
    <property type="match status" value="1"/>
</dbReference>
<dbReference type="Gene3D" id="1.25.40.20">
    <property type="entry name" value="Ankyrin repeat-containing domain"/>
    <property type="match status" value="1"/>
</dbReference>
<evidence type="ECO:0000259" key="3">
    <source>
        <dbReference type="PROSITE" id="PS50011"/>
    </source>
</evidence>
<keyword evidence="5" id="KW-0418">Kinase</keyword>
<evidence type="ECO:0000313" key="4">
    <source>
        <dbReference type="Proteomes" id="UP000515121"/>
    </source>
</evidence>
<dbReference type="Proteomes" id="UP000515121">
    <property type="component" value="Unplaced"/>
</dbReference>
<dbReference type="SUPFAM" id="SSF56112">
    <property type="entry name" value="Protein kinase-like (PK-like)"/>
    <property type="match status" value="1"/>
</dbReference>
<dbReference type="InterPro" id="IPR036770">
    <property type="entry name" value="Ankyrin_rpt-contain_sf"/>
</dbReference>
<feature type="domain" description="Protein kinase" evidence="3">
    <location>
        <begin position="1"/>
        <end position="260"/>
    </location>
</feature>
<protein>
    <submittedName>
        <fullName evidence="5">Probable serine/threonine-protein kinase At1g09600</fullName>
    </submittedName>
</protein>
<dbReference type="GO" id="GO:0046872">
    <property type="term" value="F:metal ion binding"/>
    <property type="evidence" value="ECO:0007669"/>
    <property type="project" value="UniProtKB-KW"/>
</dbReference>
<dbReference type="InterPro" id="IPR011009">
    <property type="entry name" value="Kinase-like_dom_sf"/>
</dbReference>
<dbReference type="GO" id="GO:0005524">
    <property type="term" value="F:ATP binding"/>
    <property type="evidence" value="ECO:0007669"/>
    <property type="project" value="InterPro"/>
</dbReference>
<dbReference type="RefSeq" id="XP_022748007.1">
    <property type="nucleotide sequence ID" value="XM_022892272.1"/>
</dbReference>
<dbReference type="GeneID" id="111297617"/>
<organism evidence="4 5">
    <name type="scientific">Durio zibethinus</name>
    <name type="common">Durian</name>
    <dbReference type="NCBI Taxonomy" id="66656"/>
    <lineage>
        <taxon>Eukaryota</taxon>
        <taxon>Viridiplantae</taxon>
        <taxon>Streptophyta</taxon>
        <taxon>Embryophyta</taxon>
        <taxon>Tracheophyta</taxon>
        <taxon>Spermatophyta</taxon>
        <taxon>Magnoliopsida</taxon>
        <taxon>eudicotyledons</taxon>
        <taxon>Gunneridae</taxon>
        <taxon>Pentapetalae</taxon>
        <taxon>rosids</taxon>
        <taxon>malvids</taxon>
        <taxon>Malvales</taxon>
        <taxon>Malvaceae</taxon>
        <taxon>Helicteroideae</taxon>
        <taxon>Durio</taxon>
    </lineage>
</organism>
<name>A0A6P5Z629_DURZI</name>
<evidence type="ECO:0000256" key="1">
    <source>
        <dbReference type="ARBA" id="ARBA00022723"/>
    </source>
</evidence>
<dbReference type="OrthoDB" id="288726at2759"/>
<dbReference type="PROSITE" id="PS50011">
    <property type="entry name" value="PROTEIN_KINASE_DOM"/>
    <property type="match status" value="1"/>
</dbReference>
<dbReference type="InterPro" id="IPR006035">
    <property type="entry name" value="Ureohydrolase"/>
</dbReference>
<dbReference type="PANTHER" id="PTHR11358:SF26">
    <property type="entry name" value="GUANIDINO ACID HYDROLASE, MITOCHONDRIAL"/>
    <property type="match status" value="1"/>
</dbReference>
<sequence>MSGSGIAIGRRGIHYLQKLKVANIPSDLLEKGQNRVIDASLTLIHERVKLKLRLTGGVMASSFLLGVPLEHKSSFLQEPAFGPPHIRDAIWCGKPACYIRQLLTGLHYCHVNQVLYCDIKDNKGNLKLADFGLVHSFSNDYNANLANHVITLWYRPPELLLEATKYNPTVDICSLAMALSDKLREAAQEGNIDGLKLNKDSYSPIHLALQNEKIVLRLLAADKGLVRVKGREGDNLLHYVAEQGNIHLLAQFLVDCPECV</sequence>
<evidence type="ECO:0000313" key="5">
    <source>
        <dbReference type="RefSeq" id="XP_022748007.1"/>
    </source>
</evidence>
<reference evidence="5" key="1">
    <citation type="submission" date="2025-08" db="UniProtKB">
        <authorList>
            <consortium name="RefSeq"/>
        </authorList>
    </citation>
    <scope>IDENTIFICATION</scope>
    <source>
        <tissue evidence="5">Fruit stalk</tissue>
    </source>
</reference>
<dbReference type="KEGG" id="dzi:111297617"/>